<dbReference type="InterPro" id="IPR000182">
    <property type="entry name" value="GNAT_dom"/>
</dbReference>
<dbReference type="Proteomes" id="UP000800041">
    <property type="component" value="Unassembled WGS sequence"/>
</dbReference>
<dbReference type="InterPro" id="IPR016181">
    <property type="entry name" value="Acyl_CoA_acyltransferase"/>
</dbReference>
<organism evidence="3 4">
    <name type="scientific">Aulographum hederae CBS 113979</name>
    <dbReference type="NCBI Taxonomy" id="1176131"/>
    <lineage>
        <taxon>Eukaryota</taxon>
        <taxon>Fungi</taxon>
        <taxon>Dikarya</taxon>
        <taxon>Ascomycota</taxon>
        <taxon>Pezizomycotina</taxon>
        <taxon>Dothideomycetes</taxon>
        <taxon>Pleosporomycetidae</taxon>
        <taxon>Aulographales</taxon>
        <taxon>Aulographaceae</taxon>
    </lineage>
</organism>
<accession>A0A6G1GZB1</accession>
<dbReference type="EMBL" id="ML977157">
    <property type="protein sequence ID" value="KAF1986303.1"/>
    <property type="molecule type" value="Genomic_DNA"/>
</dbReference>
<feature type="region of interest" description="Disordered" evidence="1">
    <location>
        <begin position="48"/>
        <end position="166"/>
    </location>
</feature>
<dbReference type="InterPro" id="IPR052523">
    <property type="entry name" value="Trichothecene_AcTrans"/>
</dbReference>
<dbReference type="Pfam" id="PF13673">
    <property type="entry name" value="Acetyltransf_10"/>
    <property type="match status" value="1"/>
</dbReference>
<dbReference type="OrthoDB" id="196847at2759"/>
<dbReference type="SUPFAM" id="SSF55729">
    <property type="entry name" value="Acyl-CoA N-acyltransferases (Nat)"/>
    <property type="match status" value="1"/>
</dbReference>
<feature type="compositionally biased region" description="Basic and acidic residues" evidence="1">
    <location>
        <begin position="85"/>
        <end position="103"/>
    </location>
</feature>
<feature type="compositionally biased region" description="Basic and acidic residues" evidence="1">
    <location>
        <begin position="48"/>
        <end position="75"/>
    </location>
</feature>
<sequence length="464" mass="53296">MNTPYYTLLQSLFHIHQESPYLSQIPDPDLYFSHPTGEKPLFAREIAEARRERDRDSRERERALLRVGEEQETKKRGLQQQQQQRQEKRLGKQAVNREHHNDQKQTLVWAEPSHLKLQSGSRPILPSQPQQQQLDTDSSPHPRHQSHSPTQLHHHHYKMASPPSNPTILITVPVPPNYPSMSLPVDPNKRIPSSSITLSAATISDLPDIATALYTCFPEIWWGVHEPPSSRPEEGERIRRLAARFESVIRRDEGKSEGEKIFTYLVAREKGSGKFMGCAGWHHPIFGTRGDSKEDEEDTWNYNIWLADMPSTHAPPGTENWECSTSSSTSSPDRAELWQHVDRSSWAAEWSLYERNRRKLMGATPHWYLAPFVVVEEFRGKGVGKALLEWCFSRADAEEGKKVPVYLEALPNARPVYLHEGFVPVEEEGEGMGMVMIRNRLCQLRVGRMVFEDSQGNTHPRKIF</sequence>
<evidence type="ECO:0000259" key="2">
    <source>
        <dbReference type="PROSITE" id="PS51186"/>
    </source>
</evidence>
<dbReference type="CDD" id="cd04301">
    <property type="entry name" value="NAT_SF"/>
    <property type="match status" value="1"/>
</dbReference>
<proteinExistence type="predicted"/>
<keyword evidence="4" id="KW-1185">Reference proteome</keyword>
<feature type="compositionally biased region" description="Low complexity" evidence="1">
    <location>
        <begin position="125"/>
        <end position="139"/>
    </location>
</feature>
<dbReference type="PROSITE" id="PS51186">
    <property type="entry name" value="GNAT"/>
    <property type="match status" value="1"/>
</dbReference>
<dbReference type="GO" id="GO:0016747">
    <property type="term" value="F:acyltransferase activity, transferring groups other than amino-acyl groups"/>
    <property type="evidence" value="ECO:0007669"/>
    <property type="project" value="InterPro"/>
</dbReference>
<dbReference type="PANTHER" id="PTHR42791:SF2">
    <property type="entry name" value="N-ACETYLTRANSFERASE DOMAIN-CONTAINING PROTEIN"/>
    <property type="match status" value="1"/>
</dbReference>
<feature type="domain" description="N-acetyltransferase" evidence="2">
    <location>
        <begin position="292"/>
        <end position="441"/>
    </location>
</feature>
<dbReference type="PANTHER" id="PTHR42791">
    <property type="entry name" value="GNAT FAMILY ACETYLTRANSFERASE"/>
    <property type="match status" value="1"/>
</dbReference>
<dbReference type="Gene3D" id="3.40.630.30">
    <property type="match status" value="1"/>
</dbReference>
<evidence type="ECO:0000313" key="3">
    <source>
        <dbReference type="EMBL" id="KAF1986303.1"/>
    </source>
</evidence>
<name>A0A6G1GZB1_9PEZI</name>
<evidence type="ECO:0000313" key="4">
    <source>
        <dbReference type="Proteomes" id="UP000800041"/>
    </source>
</evidence>
<dbReference type="AlphaFoldDB" id="A0A6G1GZB1"/>
<gene>
    <name evidence="3" type="ORF">K402DRAFT_404397</name>
</gene>
<reference evidence="3" key="1">
    <citation type="journal article" date="2020" name="Stud. Mycol.">
        <title>101 Dothideomycetes genomes: a test case for predicting lifestyles and emergence of pathogens.</title>
        <authorList>
            <person name="Haridas S."/>
            <person name="Albert R."/>
            <person name="Binder M."/>
            <person name="Bloem J."/>
            <person name="Labutti K."/>
            <person name="Salamov A."/>
            <person name="Andreopoulos B."/>
            <person name="Baker S."/>
            <person name="Barry K."/>
            <person name="Bills G."/>
            <person name="Bluhm B."/>
            <person name="Cannon C."/>
            <person name="Castanera R."/>
            <person name="Culley D."/>
            <person name="Daum C."/>
            <person name="Ezra D."/>
            <person name="Gonzalez J."/>
            <person name="Henrissat B."/>
            <person name="Kuo A."/>
            <person name="Liang C."/>
            <person name="Lipzen A."/>
            <person name="Lutzoni F."/>
            <person name="Magnuson J."/>
            <person name="Mondo S."/>
            <person name="Nolan M."/>
            <person name="Ohm R."/>
            <person name="Pangilinan J."/>
            <person name="Park H.-J."/>
            <person name="Ramirez L."/>
            <person name="Alfaro M."/>
            <person name="Sun H."/>
            <person name="Tritt A."/>
            <person name="Yoshinaga Y."/>
            <person name="Zwiers L.-H."/>
            <person name="Turgeon B."/>
            <person name="Goodwin S."/>
            <person name="Spatafora J."/>
            <person name="Crous P."/>
            <person name="Grigoriev I."/>
        </authorList>
    </citation>
    <scope>NUCLEOTIDE SEQUENCE</scope>
    <source>
        <strain evidence="3">CBS 113979</strain>
    </source>
</reference>
<feature type="compositionally biased region" description="Basic residues" evidence="1">
    <location>
        <begin position="141"/>
        <end position="158"/>
    </location>
</feature>
<evidence type="ECO:0000256" key="1">
    <source>
        <dbReference type="SAM" id="MobiDB-lite"/>
    </source>
</evidence>
<protein>
    <recommendedName>
        <fullName evidence="2">N-acetyltransferase domain-containing protein</fullName>
    </recommendedName>
</protein>